<name>A0A9D4LM97_DREPO</name>
<feature type="transmembrane region" description="Helical" evidence="11">
    <location>
        <begin position="219"/>
        <end position="240"/>
    </location>
</feature>
<keyword evidence="3" id="KW-0813">Transport</keyword>
<feature type="transmembrane region" description="Helical" evidence="11">
    <location>
        <begin position="192"/>
        <end position="213"/>
    </location>
</feature>
<keyword evidence="7" id="KW-0325">Glycoprotein</keyword>
<reference evidence="12" key="1">
    <citation type="journal article" date="2019" name="bioRxiv">
        <title>The Genome of the Zebra Mussel, Dreissena polymorpha: A Resource for Invasive Species Research.</title>
        <authorList>
            <person name="McCartney M.A."/>
            <person name="Auch B."/>
            <person name="Kono T."/>
            <person name="Mallez S."/>
            <person name="Zhang Y."/>
            <person name="Obille A."/>
            <person name="Becker A."/>
            <person name="Abrahante J.E."/>
            <person name="Garbe J."/>
            <person name="Badalamenti J.P."/>
            <person name="Herman A."/>
            <person name="Mangelson H."/>
            <person name="Liachko I."/>
            <person name="Sullivan S."/>
            <person name="Sone E.D."/>
            <person name="Koren S."/>
            <person name="Silverstein K.A.T."/>
            <person name="Beckman K.B."/>
            <person name="Gohl D.M."/>
        </authorList>
    </citation>
    <scope>NUCLEOTIDE SEQUENCE</scope>
    <source>
        <strain evidence="12">Duluth1</strain>
        <tissue evidence="12">Whole animal</tissue>
    </source>
</reference>
<feature type="region of interest" description="Disordered" evidence="10">
    <location>
        <begin position="573"/>
        <end position="615"/>
    </location>
</feature>
<dbReference type="PANTHER" id="PTHR11616">
    <property type="entry name" value="SODIUM/CHLORIDE DEPENDENT TRANSPORTER"/>
    <property type="match status" value="1"/>
</dbReference>
<dbReference type="OrthoDB" id="6125674at2759"/>
<keyword evidence="4 11" id="KW-0812">Transmembrane</keyword>
<dbReference type="InterPro" id="IPR000175">
    <property type="entry name" value="Na/ntran_symport"/>
</dbReference>
<evidence type="ECO:0000256" key="9">
    <source>
        <dbReference type="PIRSR" id="PIRSR600175-2"/>
    </source>
</evidence>
<feature type="transmembrane region" description="Helical" evidence="11">
    <location>
        <begin position="6"/>
        <end position="22"/>
    </location>
</feature>
<evidence type="ECO:0000256" key="2">
    <source>
        <dbReference type="ARBA" id="ARBA00006459"/>
    </source>
</evidence>
<organism evidence="12 13">
    <name type="scientific">Dreissena polymorpha</name>
    <name type="common">Zebra mussel</name>
    <name type="synonym">Mytilus polymorpha</name>
    <dbReference type="NCBI Taxonomy" id="45954"/>
    <lineage>
        <taxon>Eukaryota</taxon>
        <taxon>Metazoa</taxon>
        <taxon>Spiralia</taxon>
        <taxon>Lophotrochozoa</taxon>
        <taxon>Mollusca</taxon>
        <taxon>Bivalvia</taxon>
        <taxon>Autobranchia</taxon>
        <taxon>Heteroconchia</taxon>
        <taxon>Euheterodonta</taxon>
        <taxon>Imparidentia</taxon>
        <taxon>Neoheterodontei</taxon>
        <taxon>Myida</taxon>
        <taxon>Dreissenoidea</taxon>
        <taxon>Dreissenidae</taxon>
        <taxon>Dreissena</taxon>
    </lineage>
</organism>
<dbReference type="PROSITE" id="PS50267">
    <property type="entry name" value="NA_NEUROTRAN_SYMP_3"/>
    <property type="match status" value="1"/>
</dbReference>
<dbReference type="AlphaFoldDB" id="A0A9D4LM97"/>
<feature type="disulfide bond" evidence="9">
    <location>
        <begin position="117"/>
        <end position="126"/>
    </location>
</feature>
<feature type="transmembrane region" description="Helical" evidence="11">
    <location>
        <begin position="277"/>
        <end position="299"/>
    </location>
</feature>
<keyword evidence="8" id="KW-0915">Sodium</keyword>
<dbReference type="EMBL" id="JAIWYP010000002">
    <property type="protein sequence ID" value="KAH3860494.1"/>
    <property type="molecule type" value="Genomic_DNA"/>
</dbReference>
<keyword evidence="9" id="KW-1015">Disulfide bond</keyword>
<evidence type="ECO:0000256" key="1">
    <source>
        <dbReference type="ARBA" id="ARBA00004141"/>
    </source>
</evidence>
<comment type="caution">
    <text evidence="12">The sequence shown here is derived from an EMBL/GenBank/DDBJ whole genome shotgun (WGS) entry which is preliminary data.</text>
</comment>
<evidence type="ECO:0000256" key="6">
    <source>
        <dbReference type="ARBA" id="ARBA00023136"/>
    </source>
</evidence>
<keyword evidence="13" id="KW-1185">Reference proteome</keyword>
<feature type="binding site" evidence="8">
    <location>
        <position position="287"/>
    </location>
    <ligand>
        <name>Na(+)</name>
        <dbReference type="ChEBI" id="CHEBI:29101"/>
        <label>1</label>
    </ligand>
</feature>
<feature type="transmembrane region" description="Helical" evidence="11">
    <location>
        <begin position="484"/>
        <end position="504"/>
    </location>
</feature>
<protein>
    <submittedName>
        <fullName evidence="12">Uncharacterized protein</fullName>
    </submittedName>
</protein>
<evidence type="ECO:0000256" key="8">
    <source>
        <dbReference type="PIRSR" id="PIRSR600175-1"/>
    </source>
</evidence>
<feature type="transmembrane region" description="Helical" evidence="11">
    <location>
        <begin position="455"/>
        <end position="472"/>
    </location>
</feature>
<feature type="transmembrane region" description="Helical" evidence="11">
    <location>
        <begin position="347"/>
        <end position="368"/>
    </location>
</feature>
<evidence type="ECO:0000256" key="3">
    <source>
        <dbReference type="ARBA" id="ARBA00022448"/>
    </source>
</evidence>
<dbReference type="InterPro" id="IPR037272">
    <property type="entry name" value="SNS_sf"/>
</dbReference>
<feature type="transmembrane region" description="Helical" evidence="11">
    <location>
        <begin position="311"/>
        <end position="335"/>
    </location>
</feature>
<feature type="transmembrane region" description="Helical" evidence="11">
    <location>
        <begin position="374"/>
        <end position="396"/>
    </location>
</feature>
<dbReference type="Proteomes" id="UP000828390">
    <property type="component" value="Unassembled WGS sequence"/>
</dbReference>
<keyword evidence="6 11" id="KW-0472">Membrane</keyword>
<feature type="transmembrane region" description="Helical" evidence="11">
    <location>
        <begin position="34"/>
        <end position="53"/>
    </location>
</feature>
<sequence>MASDVAPWNLLQIAFIVVYPAWMSFTNMPNGMSLLAAYLFLIVLCVPPVFIQLKLGNHQQKGIVGLLSTHIPILKGIGVTLLIQLFLMCVLFAPLVTHYGMYAFIAVAKHPYVWSGCNHPWVTQSCIGGVADVQMNVKPGTPYHMSPLDENRPVPAEAQFFDKEYLQISANISDVRGFPVWKFSEQLEKVNFPVLPLALAAVWVFVFISLAFGPRVCGWILFLLGPGFLSLIFTVLGYGYSQLDSNATNTFLGNLYTMDMSQFHKLHEENTPLIKDWISGFSLVVNSVPVWTAILPTMGKMTGNGRLSRNISWMFVILVYAATCQIPQLAMAPYIGNLQQLISSYRYNIKGLDVIFTTMPSAFAQLGIPPVYALLFYLSIFLAGLMFLIVAMFTILDNLVDGLVGWSESFQERRGCINFCAAFALISVGVGTSILHTTQAGMYYIIVMDQCTMKLLFLTVAIYGLSMIIIYAKQNFGIAERIVMSMWCGVSTLITAAIFLYKFITELGDIPRYRAMEIKGLWDLVCWVLASAPFLAIPAAMIHACQQETGSCREKTKYVMCGIKQDQFDPPEEYGYRAPDPSAPPYGTNHDGHTYSYTDDEYPMEDLPYYKTNQR</sequence>
<reference evidence="12" key="2">
    <citation type="submission" date="2020-11" db="EMBL/GenBank/DDBJ databases">
        <authorList>
            <person name="McCartney M.A."/>
            <person name="Auch B."/>
            <person name="Kono T."/>
            <person name="Mallez S."/>
            <person name="Becker A."/>
            <person name="Gohl D.M."/>
            <person name="Silverstein K.A.T."/>
            <person name="Koren S."/>
            <person name="Bechman K.B."/>
            <person name="Herman A."/>
            <person name="Abrahante J.E."/>
            <person name="Garbe J."/>
        </authorList>
    </citation>
    <scope>NUCLEOTIDE SEQUENCE</scope>
    <source>
        <strain evidence="12">Duluth1</strain>
        <tissue evidence="12">Whole animal</tissue>
    </source>
</reference>
<keyword evidence="5 11" id="KW-1133">Transmembrane helix</keyword>
<dbReference type="Pfam" id="PF00209">
    <property type="entry name" value="SNF"/>
    <property type="match status" value="1"/>
</dbReference>
<evidence type="ECO:0000313" key="12">
    <source>
        <dbReference type="EMBL" id="KAH3860494.1"/>
    </source>
</evidence>
<comment type="similarity">
    <text evidence="2">Belongs to the sodium:neurotransmitter symporter (SNF) (TC 2.A.22) family.</text>
</comment>
<feature type="transmembrane region" description="Helical" evidence="11">
    <location>
        <begin position="416"/>
        <end position="435"/>
    </location>
</feature>
<evidence type="ECO:0000256" key="10">
    <source>
        <dbReference type="SAM" id="MobiDB-lite"/>
    </source>
</evidence>
<proteinExistence type="inferred from homology"/>
<comment type="subcellular location">
    <subcellularLocation>
        <location evidence="1">Membrane</location>
        <topology evidence="1">Multi-pass membrane protein</topology>
    </subcellularLocation>
</comment>
<dbReference type="GO" id="GO:0089718">
    <property type="term" value="P:amino acid import across plasma membrane"/>
    <property type="evidence" value="ECO:0007669"/>
    <property type="project" value="TreeGrafter"/>
</dbReference>
<dbReference type="GO" id="GO:0005886">
    <property type="term" value="C:plasma membrane"/>
    <property type="evidence" value="ECO:0007669"/>
    <property type="project" value="TreeGrafter"/>
</dbReference>
<keyword evidence="8" id="KW-0479">Metal-binding</keyword>
<gene>
    <name evidence="12" type="ORF">DPMN_023394</name>
</gene>
<accession>A0A9D4LM97</accession>
<dbReference type="GO" id="GO:0005283">
    <property type="term" value="F:amino acid:sodium symporter activity"/>
    <property type="evidence" value="ECO:0007669"/>
    <property type="project" value="TreeGrafter"/>
</dbReference>
<evidence type="ECO:0000256" key="7">
    <source>
        <dbReference type="ARBA" id="ARBA00023180"/>
    </source>
</evidence>
<dbReference type="SUPFAM" id="SSF161070">
    <property type="entry name" value="SNF-like"/>
    <property type="match status" value="1"/>
</dbReference>
<feature type="transmembrane region" description="Helical" evidence="11">
    <location>
        <begin position="73"/>
        <end position="96"/>
    </location>
</feature>
<evidence type="ECO:0000256" key="11">
    <source>
        <dbReference type="SAM" id="Phobius"/>
    </source>
</evidence>
<dbReference type="GO" id="GO:0046872">
    <property type="term" value="F:metal ion binding"/>
    <property type="evidence" value="ECO:0007669"/>
    <property type="project" value="UniProtKB-KW"/>
</dbReference>
<evidence type="ECO:0000256" key="4">
    <source>
        <dbReference type="ARBA" id="ARBA00022692"/>
    </source>
</evidence>
<evidence type="ECO:0000256" key="5">
    <source>
        <dbReference type="ARBA" id="ARBA00022989"/>
    </source>
</evidence>
<evidence type="ECO:0000313" key="13">
    <source>
        <dbReference type="Proteomes" id="UP000828390"/>
    </source>
</evidence>
<dbReference type="PANTHER" id="PTHR11616:SF321">
    <property type="entry name" value="SODIUM-DEPENDENT NUTRIENT AMINO ACID TRANSPORTER 1-RELATED"/>
    <property type="match status" value="1"/>
</dbReference>